<evidence type="ECO:0000313" key="1">
    <source>
        <dbReference type="EMBL" id="KAH7929177.1"/>
    </source>
</evidence>
<organism evidence="1 2">
    <name type="scientific">Leucogyrophana mollusca</name>
    <dbReference type="NCBI Taxonomy" id="85980"/>
    <lineage>
        <taxon>Eukaryota</taxon>
        <taxon>Fungi</taxon>
        <taxon>Dikarya</taxon>
        <taxon>Basidiomycota</taxon>
        <taxon>Agaricomycotina</taxon>
        <taxon>Agaricomycetes</taxon>
        <taxon>Agaricomycetidae</taxon>
        <taxon>Boletales</taxon>
        <taxon>Boletales incertae sedis</taxon>
        <taxon>Leucogyrophana</taxon>
    </lineage>
</organism>
<sequence length="276" mass="30720">MDYTNPVSTLQTFSTWSLFPFCSPFCIWTIRSLNASSISRLSLYFGYPHYYGGPHWDRVLLHLNLPALEHLSIWSDSLSARPISVFLGRHPKIVTFHICGPVPRCLHSMRGKALQKMVSLRGSSSWSLTGVEAALRAIGRRDQPVDLAVVLPQYCGFWLEGSLRKTKVEATLRCVSKLRISFNSPQVLPDIVAALPGWLARLPALECVRIDDAVKEDDTDAKDALINAVMRACPRLRSCELSTAGVHAVVNGMVEHGSAESWVEQYPNPKLAPWPP</sequence>
<protein>
    <submittedName>
        <fullName evidence="1">Uncharacterized protein</fullName>
    </submittedName>
</protein>
<accession>A0ACB8BWF7</accession>
<name>A0ACB8BWF7_9AGAM</name>
<comment type="caution">
    <text evidence="1">The sequence shown here is derived from an EMBL/GenBank/DDBJ whole genome shotgun (WGS) entry which is preliminary data.</text>
</comment>
<proteinExistence type="predicted"/>
<gene>
    <name evidence="1" type="ORF">BV22DRAFT_146775</name>
</gene>
<dbReference type="Proteomes" id="UP000790709">
    <property type="component" value="Unassembled WGS sequence"/>
</dbReference>
<dbReference type="EMBL" id="MU266344">
    <property type="protein sequence ID" value="KAH7929177.1"/>
    <property type="molecule type" value="Genomic_DNA"/>
</dbReference>
<reference evidence="1" key="1">
    <citation type="journal article" date="2021" name="New Phytol.">
        <title>Evolutionary innovations through gain and loss of genes in the ectomycorrhizal Boletales.</title>
        <authorList>
            <person name="Wu G."/>
            <person name="Miyauchi S."/>
            <person name="Morin E."/>
            <person name="Kuo A."/>
            <person name="Drula E."/>
            <person name="Varga T."/>
            <person name="Kohler A."/>
            <person name="Feng B."/>
            <person name="Cao Y."/>
            <person name="Lipzen A."/>
            <person name="Daum C."/>
            <person name="Hundley H."/>
            <person name="Pangilinan J."/>
            <person name="Johnson J."/>
            <person name="Barry K."/>
            <person name="LaButti K."/>
            <person name="Ng V."/>
            <person name="Ahrendt S."/>
            <person name="Min B."/>
            <person name="Choi I.G."/>
            <person name="Park H."/>
            <person name="Plett J.M."/>
            <person name="Magnuson J."/>
            <person name="Spatafora J.W."/>
            <person name="Nagy L.G."/>
            <person name="Henrissat B."/>
            <person name="Grigoriev I.V."/>
            <person name="Yang Z.L."/>
            <person name="Xu J."/>
            <person name="Martin F.M."/>
        </authorList>
    </citation>
    <scope>NUCLEOTIDE SEQUENCE</scope>
    <source>
        <strain evidence="1">KUC20120723A-06</strain>
    </source>
</reference>
<keyword evidence="2" id="KW-1185">Reference proteome</keyword>
<evidence type="ECO:0000313" key="2">
    <source>
        <dbReference type="Proteomes" id="UP000790709"/>
    </source>
</evidence>